<proteinExistence type="predicted"/>
<sequence length="158" mass="16275">MTVVVKDQYGDPFYSTAATTIGVTSPGNIDGLTALTTPIGATNTKGEYAFNVAINATTGVEGQSGVVVFRDVDGNVIGNVTLVTSNNNVTASTKLVVTNGPTNNTIDSEIASNSAITYEIHKFNSAGVDVGVVTPLTNLRTRGRFGTCEKVGLISSKG</sequence>
<dbReference type="Proteomes" id="UP001163550">
    <property type="component" value="Chromosome"/>
</dbReference>
<name>A0ABY6HGV9_9FIRM</name>
<protein>
    <recommendedName>
        <fullName evidence="3">Big-1 domain-containing protein</fullName>
    </recommendedName>
</protein>
<reference evidence="1" key="1">
    <citation type="submission" date="2021-11" db="EMBL/GenBank/DDBJ databases">
        <title>Isoprene-degrading acetogen.</title>
        <authorList>
            <person name="Yang Y."/>
            <person name="Jin H."/>
            <person name="Yan J."/>
        </authorList>
    </citation>
    <scope>NUCLEOTIDE SEQUENCE</scope>
    <source>
        <strain evidence="1">Berkeley</strain>
    </source>
</reference>
<accession>A0ABY6HGV9</accession>
<evidence type="ECO:0000313" key="2">
    <source>
        <dbReference type="Proteomes" id="UP001163550"/>
    </source>
</evidence>
<organism evidence="1 2">
    <name type="scientific">Acetobacterium wieringae</name>
    <dbReference type="NCBI Taxonomy" id="52694"/>
    <lineage>
        <taxon>Bacteria</taxon>
        <taxon>Bacillati</taxon>
        <taxon>Bacillota</taxon>
        <taxon>Clostridia</taxon>
        <taxon>Eubacteriales</taxon>
        <taxon>Eubacteriaceae</taxon>
        <taxon>Acetobacterium</taxon>
    </lineage>
</organism>
<dbReference type="EMBL" id="CP087994">
    <property type="protein sequence ID" value="UYO63647.1"/>
    <property type="molecule type" value="Genomic_DNA"/>
</dbReference>
<evidence type="ECO:0000313" key="1">
    <source>
        <dbReference type="EMBL" id="UYO63647.1"/>
    </source>
</evidence>
<dbReference type="RefSeq" id="WP_263992985.1">
    <property type="nucleotide sequence ID" value="NZ_CP087994.1"/>
</dbReference>
<gene>
    <name evidence="1" type="ORF">LNN31_04230</name>
</gene>
<evidence type="ECO:0008006" key="3">
    <source>
        <dbReference type="Google" id="ProtNLM"/>
    </source>
</evidence>
<keyword evidence="2" id="KW-1185">Reference proteome</keyword>